<proteinExistence type="predicted"/>
<evidence type="ECO:0000259" key="2">
    <source>
        <dbReference type="Pfam" id="PF22725"/>
    </source>
</evidence>
<feature type="domain" description="Gfo/Idh/MocA-like oxidoreductase N-terminal" evidence="1">
    <location>
        <begin position="2"/>
        <end position="119"/>
    </location>
</feature>
<dbReference type="PANTHER" id="PTHR43249">
    <property type="entry name" value="UDP-N-ACETYL-2-AMINO-2-DEOXY-D-GLUCURONATE OXIDASE"/>
    <property type="match status" value="1"/>
</dbReference>
<sequence length="345" mass="35353">MITVGILGLGGIGSTHARALASLAEAGVAVRLIAYSGGSAALAADCGWPQARRLDPAELITDPDVSVIAICSPSGLHEEHALAALAAGKHVVVEKPMAVSTAGATAVRDRAERSGLIVSPLAQRRFEPLNVALRQAISSGKLGRIVLGETFVHWYRHPDYYREAGWRAEAAGGGGSLMNQGLHNVDLLCWLLGGVTRVTGLTATLGHDIATEDTAVAALQFTGGALGVVATTTATPPGTPSELSIWTSTGSARIDQNGIRAWDFAAVPRPAEPDLAVTGASDPAAIGISGHLAQWSDVLDAVITGRRPMITADDGVATVSVLDGIYRAAADGRTVSGTAGLEVGR</sequence>
<dbReference type="GO" id="GO:0000166">
    <property type="term" value="F:nucleotide binding"/>
    <property type="evidence" value="ECO:0007669"/>
    <property type="project" value="InterPro"/>
</dbReference>
<protein>
    <submittedName>
        <fullName evidence="3">Predicted dehydrogenase</fullName>
    </submittedName>
</protein>
<dbReference type="Pfam" id="PF22725">
    <property type="entry name" value="GFO_IDH_MocA_C3"/>
    <property type="match status" value="1"/>
</dbReference>
<evidence type="ECO:0000259" key="1">
    <source>
        <dbReference type="Pfam" id="PF01408"/>
    </source>
</evidence>
<dbReference type="Proteomes" id="UP000199103">
    <property type="component" value="Chromosome I"/>
</dbReference>
<dbReference type="Pfam" id="PF01408">
    <property type="entry name" value="GFO_IDH_MocA"/>
    <property type="match status" value="1"/>
</dbReference>
<dbReference type="Gene3D" id="3.30.360.10">
    <property type="entry name" value="Dihydrodipicolinate Reductase, domain 2"/>
    <property type="match status" value="1"/>
</dbReference>
<dbReference type="OrthoDB" id="9815825at2"/>
<dbReference type="InterPro" id="IPR055170">
    <property type="entry name" value="GFO_IDH_MocA-like_dom"/>
</dbReference>
<evidence type="ECO:0000313" key="3">
    <source>
        <dbReference type="EMBL" id="SDT04359.1"/>
    </source>
</evidence>
<keyword evidence="4" id="KW-1185">Reference proteome</keyword>
<reference evidence="3 4" key="1">
    <citation type="submission" date="2016-10" db="EMBL/GenBank/DDBJ databases">
        <authorList>
            <person name="de Groot N.N."/>
        </authorList>
    </citation>
    <scope>NUCLEOTIDE SEQUENCE [LARGE SCALE GENOMIC DNA]</scope>
    <source>
        <strain evidence="3 4">DSM 21800</strain>
    </source>
</reference>
<dbReference type="SUPFAM" id="SSF55347">
    <property type="entry name" value="Glyceraldehyde-3-phosphate dehydrogenase-like, C-terminal domain"/>
    <property type="match status" value="1"/>
</dbReference>
<dbReference type="Gene3D" id="3.40.50.720">
    <property type="entry name" value="NAD(P)-binding Rossmann-like Domain"/>
    <property type="match status" value="1"/>
</dbReference>
<dbReference type="AlphaFoldDB" id="A0A1H1X6X4"/>
<dbReference type="InterPro" id="IPR000683">
    <property type="entry name" value="Gfo/Idh/MocA-like_OxRdtase_N"/>
</dbReference>
<dbReference type="PANTHER" id="PTHR43249:SF1">
    <property type="entry name" value="D-GLUCOSIDE 3-DEHYDROGENASE"/>
    <property type="match status" value="1"/>
</dbReference>
<name>A0A1H1X6X4_9ACTN</name>
<dbReference type="InterPro" id="IPR036291">
    <property type="entry name" value="NAD(P)-bd_dom_sf"/>
</dbReference>
<dbReference type="STRING" id="630515.SAMN04489812_3932"/>
<dbReference type="EMBL" id="LT629772">
    <property type="protein sequence ID" value="SDT04359.1"/>
    <property type="molecule type" value="Genomic_DNA"/>
</dbReference>
<evidence type="ECO:0000313" key="4">
    <source>
        <dbReference type="Proteomes" id="UP000199103"/>
    </source>
</evidence>
<gene>
    <name evidence="3" type="ORF">SAMN04489812_3932</name>
</gene>
<dbReference type="RefSeq" id="WP_091527125.1">
    <property type="nucleotide sequence ID" value="NZ_LT629772.1"/>
</dbReference>
<dbReference type="InterPro" id="IPR052515">
    <property type="entry name" value="Gfo/Idh/MocA_Oxidoreductase"/>
</dbReference>
<feature type="domain" description="GFO/IDH/MocA-like oxidoreductase" evidence="2">
    <location>
        <begin position="132"/>
        <end position="252"/>
    </location>
</feature>
<dbReference type="SUPFAM" id="SSF51735">
    <property type="entry name" value="NAD(P)-binding Rossmann-fold domains"/>
    <property type="match status" value="1"/>
</dbReference>
<organism evidence="3 4">
    <name type="scientific">Microlunatus soli</name>
    <dbReference type="NCBI Taxonomy" id="630515"/>
    <lineage>
        <taxon>Bacteria</taxon>
        <taxon>Bacillati</taxon>
        <taxon>Actinomycetota</taxon>
        <taxon>Actinomycetes</taxon>
        <taxon>Propionibacteriales</taxon>
        <taxon>Propionibacteriaceae</taxon>
        <taxon>Microlunatus</taxon>
    </lineage>
</organism>
<accession>A0A1H1X6X4</accession>